<dbReference type="PROSITE" id="PS50089">
    <property type="entry name" value="ZF_RING_2"/>
    <property type="match status" value="1"/>
</dbReference>
<dbReference type="InterPro" id="IPR001607">
    <property type="entry name" value="Znf_UBP"/>
</dbReference>
<feature type="domain" description="RING-type" evidence="7">
    <location>
        <begin position="297"/>
        <end position="363"/>
    </location>
</feature>
<evidence type="ECO:0000313" key="9">
    <source>
        <dbReference type="EMBL" id="CAE0369783.1"/>
    </source>
</evidence>
<evidence type="ECO:0000256" key="6">
    <source>
        <dbReference type="SAM" id="MobiDB-lite"/>
    </source>
</evidence>
<evidence type="ECO:0000256" key="5">
    <source>
        <dbReference type="SAM" id="Coils"/>
    </source>
</evidence>
<evidence type="ECO:0000256" key="2">
    <source>
        <dbReference type="ARBA" id="ARBA00022771"/>
    </source>
</evidence>
<dbReference type="Pfam" id="PF02148">
    <property type="entry name" value="zf-UBP"/>
    <property type="match status" value="1"/>
</dbReference>
<dbReference type="GO" id="GO:0008270">
    <property type="term" value="F:zinc ion binding"/>
    <property type="evidence" value="ECO:0007669"/>
    <property type="project" value="UniProtKB-KW"/>
</dbReference>
<keyword evidence="3" id="KW-0862">Zinc</keyword>
<reference evidence="9" key="1">
    <citation type="submission" date="2021-01" db="EMBL/GenBank/DDBJ databases">
        <authorList>
            <person name="Corre E."/>
            <person name="Pelletier E."/>
            <person name="Niang G."/>
            <person name="Scheremetjew M."/>
            <person name="Finn R."/>
            <person name="Kale V."/>
            <person name="Holt S."/>
            <person name="Cochrane G."/>
            <person name="Meng A."/>
            <person name="Brown T."/>
            <person name="Cohen L."/>
        </authorList>
    </citation>
    <scope>NUCLEOTIDE SEQUENCE</scope>
    <source>
        <strain evidence="9">CCMP1510</strain>
    </source>
</reference>
<proteinExistence type="predicted"/>
<dbReference type="Pfam" id="PF07576">
    <property type="entry name" value="BRAP2"/>
    <property type="match status" value="1"/>
</dbReference>
<keyword evidence="2 4" id="KW-0863">Zinc-finger</keyword>
<dbReference type="Gene3D" id="3.30.40.10">
    <property type="entry name" value="Zinc/RING finger domain, C3HC4 (zinc finger)"/>
    <property type="match status" value="2"/>
</dbReference>
<dbReference type="InterPro" id="IPR047243">
    <property type="entry name" value="RING-H2_BRAP2"/>
</dbReference>
<dbReference type="SMART" id="SM00290">
    <property type="entry name" value="ZnF_UBP"/>
    <property type="match status" value="1"/>
</dbReference>
<dbReference type="PANTHER" id="PTHR24007">
    <property type="entry name" value="BRCA1-ASSOCIATED PROTEIN"/>
    <property type="match status" value="1"/>
</dbReference>
<feature type="compositionally biased region" description="Basic and acidic residues" evidence="6">
    <location>
        <begin position="674"/>
        <end position="684"/>
    </location>
</feature>
<dbReference type="PROSITE" id="PS50271">
    <property type="entry name" value="ZF_UBP"/>
    <property type="match status" value="1"/>
</dbReference>
<organism evidence="9">
    <name type="scientific">Aureoumbra lagunensis</name>
    <dbReference type="NCBI Taxonomy" id="44058"/>
    <lineage>
        <taxon>Eukaryota</taxon>
        <taxon>Sar</taxon>
        <taxon>Stramenopiles</taxon>
        <taxon>Ochrophyta</taxon>
        <taxon>Pelagophyceae</taxon>
        <taxon>Pelagomonadales</taxon>
        <taxon>Aureoumbra</taxon>
    </lineage>
</organism>
<keyword evidence="5" id="KW-0175">Coiled coil</keyword>
<dbReference type="CDD" id="cd16457">
    <property type="entry name" value="RING-H2_BRAP2"/>
    <property type="match status" value="1"/>
</dbReference>
<evidence type="ECO:0000256" key="3">
    <source>
        <dbReference type="ARBA" id="ARBA00022833"/>
    </source>
</evidence>
<keyword evidence="1" id="KW-0479">Metal-binding</keyword>
<name>A0A7S3NME0_9STRA</name>
<dbReference type="InterPro" id="IPR001841">
    <property type="entry name" value="Znf_RING"/>
</dbReference>
<protein>
    <recommendedName>
        <fullName evidence="10">UBP-type domain-containing protein</fullName>
    </recommendedName>
</protein>
<evidence type="ECO:0000256" key="4">
    <source>
        <dbReference type="PROSITE-ProRule" id="PRU00502"/>
    </source>
</evidence>
<dbReference type="SUPFAM" id="SSF57850">
    <property type="entry name" value="RING/U-box"/>
    <property type="match status" value="2"/>
</dbReference>
<dbReference type="GO" id="GO:0061630">
    <property type="term" value="F:ubiquitin protein ligase activity"/>
    <property type="evidence" value="ECO:0007669"/>
    <property type="project" value="TreeGrafter"/>
</dbReference>
<evidence type="ECO:0000259" key="7">
    <source>
        <dbReference type="PROSITE" id="PS50089"/>
    </source>
</evidence>
<feature type="domain" description="UBP-type" evidence="8">
    <location>
        <begin position="360"/>
        <end position="450"/>
    </location>
</feature>
<dbReference type="AlphaFoldDB" id="A0A7S3NME0"/>
<evidence type="ECO:0008006" key="10">
    <source>
        <dbReference type="Google" id="ProtNLM"/>
    </source>
</evidence>
<feature type="region of interest" description="Disordered" evidence="6">
    <location>
        <begin position="660"/>
        <end position="711"/>
    </location>
</feature>
<dbReference type="GO" id="GO:0016567">
    <property type="term" value="P:protein ubiquitination"/>
    <property type="evidence" value="ECO:0007669"/>
    <property type="project" value="TreeGrafter"/>
</dbReference>
<feature type="coiled-coil region" evidence="5">
    <location>
        <begin position="542"/>
        <end position="641"/>
    </location>
</feature>
<sequence length="718" mass="80718">MLARPAIVESSPAPVPAEEVIVTLDLDQIRTLRRMRQHNQQLNADAVEFVPGGWPEEYLPPETNNEGNATGEWTTVGGPRSVKKLLTQETNKSSQIKDGTIMSFVTGNPALGQAALRVGKARLTGPITTDIFDDTPSTTCLAMLGVPSRLIASDLLQVLAPWRDCIRHIRVARHCEPPAWPSALTFVLLRLESISAAERLYQSIQGRCFHAREPARCQLAYVDGLAWSKLADESLLPPKDNEKSLTLPRDTWFCPDSFNDSQLWGASSTEKISKTTTDLCEFDQEIIDNNHQHKDSCVVCLEKLFIIDEPGAGWGKSSSSTNQRTGSPQPGSTQLQLFTTACDHTFHTDCLSKWRDAPCPVCRYDHLGAQSALAACCDDCDVSDGLWLCLLCGHCGCEAHHALEHFEISSHGYAMHTDTRHVWDFSGEGFVHRLALERAAIRSIDSFHNITDHDKKVPYNKIRQDDEKKTAASNDQDEDECIDNISGLSYHMSRRPAYPSFFLRGKSLDKQYASSTINMTEDNQHQVGKLEGLAVEFNELLRSQLARQREIYELRIRQLREKPLSPEQQQRMHALRRRRKQIDAKRAKLQAKLNAVQEELIFQDELNKTLEIDVATSEETKIKAQQELEQATEIAKCLEAKFKQRIDELMLKLDENLGSSYGAQESTSSTSPLAHEESKHDQVHSQESQQKKYPSNANDDPVSASNLARGEFQILYRN</sequence>
<feature type="compositionally biased region" description="Polar residues" evidence="6">
    <location>
        <begin position="685"/>
        <end position="706"/>
    </location>
</feature>
<accession>A0A7S3NME0</accession>
<dbReference type="EMBL" id="HBIJ01015814">
    <property type="protein sequence ID" value="CAE0369783.1"/>
    <property type="molecule type" value="Transcribed_RNA"/>
</dbReference>
<evidence type="ECO:0000256" key="1">
    <source>
        <dbReference type="ARBA" id="ARBA00022723"/>
    </source>
</evidence>
<feature type="compositionally biased region" description="Polar residues" evidence="6">
    <location>
        <begin position="660"/>
        <end position="672"/>
    </location>
</feature>
<gene>
    <name evidence="9" type="ORF">ALAG00032_LOCUS10547</name>
</gene>
<dbReference type="InterPro" id="IPR013083">
    <property type="entry name" value="Znf_RING/FYVE/PHD"/>
</dbReference>
<dbReference type="GO" id="GO:0005737">
    <property type="term" value="C:cytoplasm"/>
    <property type="evidence" value="ECO:0007669"/>
    <property type="project" value="TreeGrafter"/>
</dbReference>
<dbReference type="GO" id="GO:0007265">
    <property type="term" value="P:Ras protein signal transduction"/>
    <property type="evidence" value="ECO:0007669"/>
    <property type="project" value="TreeGrafter"/>
</dbReference>
<dbReference type="PANTHER" id="PTHR24007:SF7">
    <property type="entry name" value="BRCA1-ASSOCIATED PROTEIN"/>
    <property type="match status" value="1"/>
</dbReference>
<dbReference type="InterPro" id="IPR018957">
    <property type="entry name" value="Znf_C3HC4_RING-type"/>
</dbReference>
<dbReference type="Pfam" id="PF00097">
    <property type="entry name" value="zf-C3HC4"/>
    <property type="match status" value="1"/>
</dbReference>
<evidence type="ECO:0000259" key="8">
    <source>
        <dbReference type="PROSITE" id="PS50271"/>
    </source>
</evidence>
<dbReference type="InterPro" id="IPR011422">
    <property type="entry name" value="BRAP2/ETP1_RRM"/>
</dbReference>
<dbReference type="SMART" id="SM00184">
    <property type="entry name" value="RING"/>
    <property type="match status" value="1"/>
</dbReference>